<feature type="domain" description="CBM6" evidence="3">
    <location>
        <begin position="657"/>
        <end position="775"/>
    </location>
</feature>
<dbReference type="InterPro" id="IPR011050">
    <property type="entry name" value="Pectin_lyase_fold/virulence"/>
</dbReference>
<dbReference type="Pfam" id="PF13229">
    <property type="entry name" value="Beta_helix"/>
    <property type="match status" value="1"/>
</dbReference>
<dbReference type="InterPro" id="IPR006626">
    <property type="entry name" value="PbH1"/>
</dbReference>
<protein>
    <submittedName>
        <fullName evidence="4">Carbohydrate-binding protein</fullName>
    </submittedName>
</protein>
<accession>A0ABW6APH6</accession>
<sequence length="873" mass="95206">MKEIMMFLMFSFFQVNAATYYVKTSGGNGDGLSDANAWSVAKFASMQISSLKNGDNILFKRGDEFHITLQIERGGLTYGGYGTGANPVITGFTQLTSWTLASGNIYYASLDVTALNIVTLNGVVKAKGRYPNSGYLTYTSHSGNASVTGTSVGTLPFNPTGGEVVIRKERWILDRHPITARSSNTINYSINNDNGNNNGYSPVDGNGYFIQDHLSTLDQEGEWYYDKTTKRLYMHFGLGTPVGRTVKASTLDKNVHLNYWTGITFNNLTFEGGNLFGAWNIGTSNVTYTNCIWKQQGGDAIWGSYTSNVKVKGGSITDALNNSIYFVQEGNNTTVDGVSINNSGIIAGAGRSGDAAQEGISIYGVGTVIKNCSVINTGYNGINFSGGDNILVEHNFVDTFCTIKDDGGGIYTYNSTGSNRKIRNNIVLNAIGTFQGAESNYWEAYGKAAGIYLDGGGYDTQIDNNVVANGNWGGIFINGVKNHSITNNLVYNFSQALLIHSYPGILVRELKVDKNTFIAKNASQFTLYLHMFSNDNPSLLGSFSNNIYARPIDDTNTIGIYREYAGGGQNNISLAKWKSDYLLDVNSSKSMVFTNQANNIRFDYNYTNGESVVSLDKPCSNVSNTSYGQTIRLPAYGGSVLVAQNLIDAITYRPIPGKIEAESFSAKKGTCSEPTTDIGGGFNIGCVTNTSWLDYNVNVALAGIYTFNFRVSGGDGQIQLQNAQGSVIKVINLTNSGGFQIWKTISTTISLSAGKQTLRIYAERSGWNFNWFEVTNAPRGRMSSDKAEADDENVFKLLLYPNPAKHIIQIKHSTAVESGFTKIIKTDGREMKSQNLILGSTNTTIDIRLLETGNYILLYQNGSNRTLSRFIKE</sequence>
<dbReference type="SUPFAM" id="SSF51126">
    <property type="entry name" value="Pectin lyase-like"/>
    <property type="match status" value="1"/>
</dbReference>
<keyword evidence="5" id="KW-1185">Reference proteome</keyword>
<evidence type="ECO:0000259" key="3">
    <source>
        <dbReference type="PROSITE" id="PS51175"/>
    </source>
</evidence>
<dbReference type="SUPFAM" id="SSF49785">
    <property type="entry name" value="Galactose-binding domain-like"/>
    <property type="match status" value="1"/>
</dbReference>
<keyword evidence="1 2" id="KW-0732">Signal</keyword>
<feature type="chain" id="PRO_5045616142" evidence="2">
    <location>
        <begin position="18"/>
        <end position="873"/>
    </location>
</feature>
<dbReference type="Proteomes" id="UP001597512">
    <property type="component" value="Unassembled WGS sequence"/>
</dbReference>
<dbReference type="Gene3D" id="2.160.20.10">
    <property type="entry name" value="Single-stranded right-handed beta-helix, Pectin lyase-like"/>
    <property type="match status" value="1"/>
</dbReference>
<reference evidence="5" key="1">
    <citation type="journal article" date="2019" name="Int. J. Syst. Evol. Microbiol.">
        <title>The Global Catalogue of Microorganisms (GCM) 10K type strain sequencing project: providing services to taxonomists for standard genome sequencing and annotation.</title>
        <authorList>
            <consortium name="The Broad Institute Genomics Platform"/>
            <consortium name="The Broad Institute Genome Sequencing Center for Infectious Disease"/>
            <person name="Wu L."/>
            <person name="Ma J."/>
        </authorList>
    </citation>
    <scope>NUCLEOTIDE SEQUENCE [LARGE SCALE GENOMIC DNA]</scope>
    <source>
        <strain evidence="5">KCTC 52490</strain>
    </source>
</reference>
<dbReference type="PANTHER" id="PTHR36453:SF1">
    <property type="entry name" value="RIGHT HANDED BETA HELIX DOMAIN-CONTAINING PROTEIN"/>
    <property type="match status" value="1"/>
</dbReference>
<dbReference type="InterPro" id="IPR008979">
    <property type="entry name" value="Galactose-bd-like_sf"/>
</dbReference>
<dbReference type="SMART" id="SM00710">
    <property type="entry name" value="PbH1"/>
    <property type="match status" value="5"/>
</dbReference>
<evidence type="ECO:0000256" key="2">
    <source>
        <dbReference type="SAM" id="SignalP"/>
    </source>
</evidence>
<feature type="signal peptide" evidence="2">
    <location>
        <begin position="1"/>
        <end position="17"/>
    </location>
</feature>
<dbReference type="Pfam" id="PF03422">
    <property type="entry name" value="CBM_6"/>
    <property type="match status" value="1"/>
</dbReference>
<dbReference type="Gene3D" id="2.60.120.260">
    <property type="entry name" value="Galactose-binding domain-like"/>
    <property type="match status" value="1"/>
</dbReference>
<dbReference type="InterPro" id="IPR012334">
    <property type="entry name" value="Pectin_lyas_fold"/>
</dbReference>
<dbReference type="Pfam" id="PF18962">
    <property type="entry name" value="Por_Secre_tail"/>
    <property type="match status" value="1"/>
</dbReference>
<evidence type="ECO:0000313" key="4">
    <source>
        <dbReference type="EMBL" id="MFD2937247.1"/>
    </source>
</evidence>
<comment type="caution">
    <text evidence="4">The sequence shown here is derived from an EMBL/GenBank/DDBJ whole genome shotgun (WGS) entry which is preliminary data.</text>
</comment>
<dbReference type="EMBL" id="JBHUOM010000023">
    <property type="protein sequence ID" value="MFD2937247.1"/>
    <property type="molecule type" value="Genomic_DNA"/>
</dbReference>
<dbReference type="PROSITE" id="PS51175">
    <property type="entry name" value="CBM6"/>
    <property type="match status" value="1"/>
</dbReference>
<gene>
    <name evidence="4" type="ORF">ACFS25_25955</name>
</gene>
<dbReference type="PANTHER" id="PTHR36453">
    <property type="entry name" value="SECRETED PROTEIN-RELATED"/>
    <property type="match status" value="1"/>
</dbReference>
<evidence type="ECO:0000313" key="5">
    <source>
        <dbReference type="Proteomes" id="UP001597512"/>
    </source>
</evidence>
<dbReference type="CDD" id="cd04080">
    <property type="entry name" value="CBM6_cellulase-like"/>
    <property type="match status" value="1"/>
</dbReference>
<dbReference type="SMART" id="SM00606">
    <property type="entry name" value="CBD_IV"/>
    <property type="match status" value="1"/>
</dbReference>
<proteinExistence type="predicted"/>
<dbReference type="InterPro" id="IPR039448">
    <property type="entry name" value="Beta_helix"/>
</dbReference>
<dbReference type="NCBIfam" id="TIGR04183">
    <property type="entry name" value="Por_Secre_tail"/>
    <property type="match status" value="1"/>
</dbReference>
<name>A0ABW6APH6_9BACT</name>
<dbReference type="InterPro" id="IPR026444">
    <property type="entry name" value="Secre_tail"/>
</dbReference>
<dbReference type="RefSeq" id="WP_381506870.1">
    <property type="nucleotide sequence ID" value="NZ_JBHUOM010000023.1"/>
</dbReference>
<dbReference type="InterPro" id="IPR005084">
    <property type="entry name" value="CBM6"/>
</dbReference>
<organism evidence="4 5">
    <name type="scientific">Spirosoma flavum</name>
    <dbReference type="NCBI Taxonomy" id="2048557"/>
    <lineage>
        <taxon>Bacteria</taxon>
        <taxon>Pseudomonadati</taxon>
        <taxon>Bacteroidota</taxon>
        <taxon>Cytophagia</taxon>
        <taxon>Cytophagales</taxon>
        <taxon>Cytophagaceae</taxon>
        <taxon>Spirosoma</taxon>
    </lineage>
</organism>
<evidence type="ECO:0000256" key="1">
    <source>
        <dbReference type="ARBA" id="ARBA00022729"/>
    </source>
</evidence>
<dbReference type="InterPro" id="IPR006584">
    <property type="entry name" value="Cellulose-bd_IV"/>
</dbReference>